<proteinExistence type="predicted"/>
<organism evidence="1 2">
    <name type="scientific">Aquarana catesbeiana</name>
    <name type="common">American bullfrog</name>
    <name type="synonym">Rana catesbeiana</name>
    <dbReference type="NCBI Taxonomy" id="8400"/>
    <lineage>
        <taxon>Eukaryota</taxon>
        <taxon>Metazoa</taxon>
        <taxon>Chordata</taxon>
        <taxon>Craniata</taxon>
        <taxon>Vertebrata</taxon>
        <taxon>Euteleostomi</taxon>
        <taxon>Amphibia</taxon>
        <taxon>Batrachia</taxon>
        <taxon>Anura</taxon>
        <taxon>Neobatrachia</taxon>
        <taxon>Ranoidea</taxon>
        <taxon>Ranidae</taxon>
        <taxon>Aquarana</taxon>
    </lineage>
</organism>
<dbReference type="AlphaFoldDB" id="A0A2G9S5S4"/>
<protein>
    <submittedName>
        <fullName evidence="1">Uncharacterized protein</fullName>
    </submittedName>
</protein>
<name>A0A2G9S5S4_AQUCT</name>
<evidence type="ECO:0000313" key="1">
    <source>
        <dbReference type="EMBL" id="PIO35460.1"/>
    </source>
</evidence>
<reference evidence="2" key="1">
    <citation type="journal article" date="2017" name="Nat. Commun.">
        <title>The North American bullfrog draft genome provides insight into hormonal regulation of long noncoding RNA.</title>
        <authorList>
            <person name="Hammond S.A."/>
            <person name="Warren R.L."/>
            <person name="Vandervalk B.P."/>
            <person name="Kucuk E."/>
            <person name="Khan H."/>
            <person name="Gibb E.A."/>
            <person name="Pandoh P."/>
            <person name="Kirk H."/>
            <person name="Zhao Y."/>
            <person name="Jones M."/>
            <person name="Mungall A.J."/>
            <person name="Coope R."/>
            <person name="Pleasance S."/>
            <person name="Moore R.A."/>
            <person name="Holt R.A."/>
            <person name="Round J.M."/>
            <person name="Ohora S."/>
            <person name="Walle B.V."/>
            <person name="Veldhoen N."/>
            <person name="Helbing C.C."/>
            <person name="Birol I."/>
        </authorList>
    </citation>
    <scope>NUCLEOTIDE SEQUENCE [LARGE SCALE GENOMIC DNA]</scope>
</reference>
<evidence type="ECO:0000313" key="2">
    <source>
        <dbReference type="Proteomes" id="UP000228934"/>
    </source>
</evidence>
<dbReference type="EMBL" id="KV926584">
    <property type="protein sequence ID" value="PIO35460.1"/>
    <property type="molecule type" value="Genomic_DNA"/>
</dbReference>
<sequence>MSTVYLAILRHFCVEERQRQWLQSHYATMPHSKPEKAYYGASVVDRPFTTLKLALGPDRLHVTELLYIRVERIVLEWGGSRFVLIWNLTFTPVSCKALGLRRDDTFSVTMLGHCIEMPIHILLHIFVKKNRNKRLVCAKVIASTNRE</sequence>
<dbReference type="Proteomes" id="UP000228934">
    <property type="component" value="Unassembled WGS sequence"/>
</dbReference>
<keyword evidence="2" id="KW-1185">Reference proteome</keyword>
<dbReference type="OrthoDB" id="10006270at2759"/>
<accession>A0A2G9S5S4</accession>
<gene>
    <name evidence="1" type="ORF">AB205_0032370</name>
</gene>